<proteinExistence type="predicted"/>
<accession>A0A168S3W1</accession>
<name>A0A168S3W1_ABSGL</name>
<reference evidence="1" key="1">
    <citation type="submission" date="2016-04" db="EMBL/GenBank/DDBJ databases">
        <authorList>
            <person name="Evans L.H."/>
            <person name="Alamgir A."/>
            <person name="Owens N."/>
            <person name="Weber N.D."/>
            <person name="Virtaneva K."/>
            <person name="Barbian K."/>
            <person name="Babar A."/>
            <person name="Rosenke K."/>
        </authorList>
    </citation>
    <scope>NUCLEOTIDE SEQUENCE [LARGE SCALE GENOMIC DNA]</scope>
    <source>
        <strain evidence="1">CBS 101.48</strain>
    </source>
</reference>
<dbReference type="Proteomes" id="UP000078561">
    <property type="component" value="Unassembled WGS sequence"/>
</dbReference>
<dbReference type="Gene3D" id="1.10.443.20">
    <property type="entry name" value="Centromere DNA-binding protein complex CBF3 subunit, domain 2"/>
    <property type="match status" value="1"/>
</dbReference>
<dbReference type="AlphaFoldDB" id="A0A168S3W1"/>
<organism evidence="1">
    <name type="scientific">Absidia glauca</name>
    <name type="common">Pin mould</name>
    <dbReference type="NCBI Taxonomy" id="4829"/>
    <lineage>
        <taxon>Eukaryota</taxon>
        <taxon>Fungi</taxon>
        <taxon>Fungi incertae sedis</taxon>
        <taxon>Mucoromycota</taxon>
        <taxon>Mucoromycotina</taxon>
        <taxon>Mucoromycetes</taxon>
        <taxon>Mucorales</taxon>
        <taxon>Cunninghamellaceae</taxon>
        <taxon>Absidia</taxon>
    </lineage>
</organism>
<dbReference type="InParanoid" id="A0A168S3W1"/>
<dbReference type="GO" id="GO:0003677">
    <property type="term" value="F:DNA binding"/>
    <property type="evidence" value="ECO:0007669"/>
    <property type="project" value="InterPro"/>
</dbReference>
<evidence type="ECO:0000313" key="2">
    <source>
        <dbReference type="Proteomes" id="UP000078561"/>
    </source>
</evidence>
<dbReference type="InterPro" id="IPR038279">
    <property type="entry name" value="Ndc10_dom2_sf"/>
</dbReference>
<protein>
    <recommendedName>
        <fullName evidence="3">Ndc10 domain-containing protein</fullName>
    </recommendedName>
</protein>
<sequence>MDHSSARMAGIVCANSDQIPAHGRWISTTMNDVYLTRIPREMMQSMVGYPTNGRFFYLVRAALDLPTFARNCSRRSTNGITDWRQMNLALTTTNLFKLPPFPMNLYRYHDAQEDLYTRLGAYDGTPPLISHLATFHLP</sequence>
<keyword evidence="2" id="KW-1185">Reference proteome</keyword>
<gene>
    <name evidence="1" type="primary">ABSGL_13427.1 scaffold 14161</name>
</gene>
<dbReference type="EMBL" id="LT554852">
    <property type="protein sequence ID" value="SAM07770.1"/>
    <property type="molecule type" value="Genomic_DNA"/>
</dbReference>
<dbReference type="OrthoDB" id="2205501at2759"/>
<evidence type="ECO:0008006" key="3">
    <source>
        <dbReference type="Google" id="ProtNLM"/>
    </source>
</evidence>
<evidence type="ECO:0000313" key="1">
    <source>
        <dbReference type="EMBL" id="SAM07770.1"/>
    </source>
</evidence>